<gene>
    <name evidence="1" type="primary">tc1a-L32</name>
    <name evidence="1" type="ORF">Hamer_G006746</name>
</gene>
<dbReference type="EMBL" id="JAHLQT010039062">
    <property type="protein sequence ID" value="KAG7156746.1"/>
    <property type="molecule type" value="Genomic_DNA"/>
</dbReference>
<dbReference type="Proteomes" id="UP000747542">
    <property type="component" value="Unassembled WGS sequence"/>
</dbReference>
<organism evidence="1 2">
    <name type="scientific">Homarus americanus</name>
    <name type="common">American lobster</name>
    <dbReference type="NCBI Taxonomy" id="6706"/>
    <lineage>
        <taxon>Eukaryota</taxon>
        <taxon>Metazoa</taxon>
        <taxon>Ecdysozoa</taxon>
        <taxon>Arthropoda</taxon>
        <taxon>Crustacea</taxon>
        <taxon>Multicrustacea</taxon>
        <taxon>Malacostraca</taxon>
        <taxon>Eumalacostraca</taxon>
        <taxon>Eucarida</taxon>
        <taxon>Decapoda</taxon>
        <taxon>Pleocyemata</taxon>
        <taxon>Astacidea</taxon>
        <taxon>Nephropoidea</taxon>
        <taxon>Nephropidae</taxon>
        <taxon>Homarus</taxon>
    </lineage>
</organism>
<sequence>MSERLTEQQFAQQYVGEDLESLSRIVFTYEKTFVSTYHGKIHLWRPNRTRYDRAHIFEVAR</sequence>
<feature type="non-terminal residue" evidence="1">
    <location>
        <position position="1"/>
    </location>
</feature>
<name>A0A8J5JIE0_HOMAM</name>
<evidence type="ECO:0000313" key="2">
    <source>
        <dbReference type="Proteomes" id="UP000747542"/>
    </source>
</evidence>
<protein>
    <submittedName>
        <fullName evidence="1">Putative Transposable element Tc1 transposase-like 32</fullName>
    </submittedName>
</protein>
<reference evidence="1" key="1">
    <citation type="journal article" date="2021" name="Sci. Adv.">
        <title>The American lobster genome reveals insights on longevity, neural, and immune adaptations.</title>
        <authorList>
            <person name="Polinski J.M."/>
            <person name="Zimin A.V."/>
            <person name="Clark K.F."/>
            <person name="Kohn A.B."/>
            <person name="Sadowski N."/>
            <person name="Timp W."/>
            <person name="Ptitsyn A."/>
            <person name="Khanna P."/>
            <person name="Romanova D.Y."/>
            <person name="Williams P."/>
            <person name="Greenwood S.J."/>
            <person name="Moroz L.L."/>
            <person name="Walt D.R."/>
            <person name="Bodnar A.G."/>
        </authorList>
    </citation>
    <scope>NUCLEOTIDE SEQUENCE</scope>
    <source>
        <strain evidence="1">GMGI-L3</strain>
    </source>
</reference>
<proteinExistence type="predicted"/>
<comment type="caution">
    <text evidence="1">The sequence shown here is derived from an EMBL/GenBank/DDBJ whole genome shotgun (WGS) entry which is preliminary data.</text>
</comment>
<accession>A0A8J5JIE0</accession>
<keyword evidence="2" id="KW-1185">Reference proteome</keyword>
<evidence type="ECO:0000313" key="1">
    <source>
        <dbReference type="EMBL" id="KAG7156746.1"/>
    </source>
</evidence>
<dbReference type="AlphaFoldDB" id="A0A8J5JIE0"/>